<dbReference type="InterPro" id="IPR018711">
    <property type="entry name" value="NAGPA"/>
</dbReference>
<feature type="domain" description="Phosphodiester glycosidase" evidence="2">
    <location>
        <begin position="105"/>
        <end position="302"/>
    </location>
</feature>
<gene>
    <name evidence="3" type="ORF">FJZ00_01160</name>
</gene>
<keyword evidence="3" id="KW-0378">Hydrolase</keyword>
<dbReference type="AlphaFoldDB" id="A0A937X3T5"/>
<evidence type="ECO:0000313" key="4">
    <source>
        <dbReference type="Proteomes" id="UP000703893"/>
    </source>
</evidence>
<name>A0A937X3T5_9BACT</name>
<dbReference type="GO" id="GO:0016798">
    <property type="term" value="F:hydrolase activity, acting on glycosyl bonds"/>
    <property type="evidence" value="ECO:0007669"/>
    <property type="project" value="UniProtKB-KW"/>
</dbReference>
<reference evidence="3 4" key="1">
    <citation type="submission" date="2019-03" db="EMBL/GenBank/DDBJ databases">
        <title>Lake Tanganyika Metagenome-Assembled Genomes (MAGs).</title>
        <authorList>
            <person name="Tran P."/>
        </authorList>
    </citation>
    <scope>NUCLEOTIDE SEQUENCE [LARGE SCALE GENOMIC DNA]</scope>
    <source>
        <strain evidence="3">K_DeepCast_65m_m2_236</strain>
    </source>
</reference>
<organism evidence="3 4">
    <name type="scientific">Candidatus Tanganyikabacteria bacterium</name>
    <dbReference type="NCBI Taxonomy" id="2961651"/>
    <lineage>
        <taxon>Bacteria</taxon>
        <taxon>Bacillati</taxon>
        <taxon>Candidatus Sericytochromatia</taxon>
        <taxon>Candidatus Tanganyikabacteria</taxon>
    </lineage>
</organism>
<keyword evidence="3" id="KW-0326">Glycosidase</keyword>
<proteinExistence type="predicted"/>
<dbReference type="Proteomes" id="UP000703893">
    <property type="component" value="Unassembled WGS sequence"/>
</dbReference>
<feature type="region of interest" description="Disordered" evidence="1">
    <location>
        <begin position="287"/>
        <end position="308"/>
    </location>
</feature>
<sequence length="308" mass="31862">MAVDRATPAALGRLPRFTGARPAPLRRLPTLPNKNNDLLDAVRPGPFADWQPIAAGVRYSRISHGGRNLHALELAPGVPLSVWIGSPTGSGSSRLTATVPEMAKNAVLALNGSFSSPADAPISQALGPVIRAGRVEVNSATSKPGWGPVPRSFIGWGVNGGAFIGETRAGETGEMLRNRLNQEGRMPCDVLGGLGSLLIAGRLADDHARNVQGLVDGQASNVPNARTLAGLTPDGRVIVLIQEGDAGQRQGAGVRQLGQMLQALGATEGVILDGGGTAQVVIPSRQVDSRAGQHQRQIPTGLRLSATG</sequence>
<comment type="caution">
    <text evidence="3">The sequence shown here is derived from an EMBL/GenBank/DDBJ whole genome shotgun (WGS) entry which is preliminary data.</text>
</comment>
<dbReference type="PANTHER" id="PTHR40446">
    <property type="entry name" value="N-ACETYLGLUCOSAMINE-1-PHOSPHODIESTER ALPHA-N-ACETYLGLUCOSAMINIDASE"/>
    <property type="match status" value="1"/>
</dbReference>
<evidence type="ECO:0000259" key="2">
    <source>
        <dbReference type="Pfam" id="PF09992"/>
    </source>
</evidence>
<dbReference type="Pfam" id="PF09992">
    <property type="entry name" value="NAGPA"/>
    <property type="match status" value="1"/>
</dbReference>
<protein>
    <submittedName>
        <fullName evidence="3">Phosphodiester glycosidase family protein</fullName>
    </submittedName>
</protein>
<dbReference type="PANTHER" id="PTHR40446:SF2">
    <property type="entry name" value="N-ACETYLGLUCOSAMINE-1-PHOSPHODIESTER ALPHA-N-ACETYLGLUCOSAMINIDASE"/>
    <property type="match status" value="1"/>
</dbReference>
<dbReference type="EMBL" id="VGJX01000037">
    <property type="protein sequence ID" value="MBM3273732.1"/>
    <property type="molecule type" value="Genomic_DNA"/>
</dbReference>
<evidence type="ECO:0000313" key="3">
    <source>
        <dbReference type="EMBL" id="MBM3273732.1"/>
    </source>
</evidence>
<accession>A0A937X3T5</accession>
<evidence type="ECO:0000256" key="1">
    <source>
        <dbReference type="SAM" id="MobiDB-lite"/>
    </source>
</evidence>